<keyword evidence="11" id="KW-1185">Reference proteome</keyword>
<protein>
    <recommendedName>
        <fullName evidence="4">Mitochondrial zinc maintenance protein 1, mitochondrial</fullName>
    </recommendedName>
</protein>
<dbReference type="InterPro" id="IPR045298">
    <property type="entry name" value="Complex1_LYR_LYRM7"/>
</dbReference>
<evidence type="ECO:0000256" key="5">
    <source>
        <dbReference type="ARBA" id="ARBA00022946"/>
    </source>
</evidence>
<evidence type="ECO:0000256" key="4">
    <source>
        <dbReference type="ARBA" id="ARBA00015108"/>
    </source>
</evidence>
<dbReference type="GO" id="GO:0005759">
    <property type="term" value="C:mitochondrial matrix"/>
    <property type="evidence" value="ECO:0007669"/>
    <property type="project" value="UniProtKB-SubCell"/>
</dbReference>
<dbReference type="Proteomes" id="UP000568158">
    <property type="component" value="Unassembled WGS sequence"/>
</dbReference>
<dbReference type="AlphaFoldDB" id="A0A7D9CY98"/>
<evidence type="ECO:0000256" key="8">
    <source>
        <dbReference type="ARBA" id="ARBA00025268"/>
    </source>
</evidence>
<accession>A0A7D9CY98</accession>
<proteinExistence type="inferred from homology"/>
<evidence type="ECO:0000256" key="2">
    <source>
        <dbReference type="ARBA" id="ARBA00009949"/>
    </source>
</evidence>
<evidence type="ECO:0000313" key="10">
    <source>
        <dbReference type="EMBL" id="VUG18256.1"/>
    </source>
</evidence>
<dbReference type="PANTHER" id="PTHR46749:SF1">
    <property type="entry name" value="COMPLEX III ASSEMBLY FACTOR LYRM7"/>
    <property type="match status" value="1"/>
</dbReference>
<dbReference type="GO" id="GO:0044183">
    <property type="term" value="F:protein folding chaperone"/>
    <property type="evidence" value="ECO:0007669"/>
    <property type="project" value="TreeGrafter"/>
</dbReference>
<gene>
    <name evidence="10" type="primary">MZM1</name>
    <name evidence="10" type="ORF">DEBR0S3_05996G</name>
    <name evidence="9" type="ORF">HII12_002155</name>
</gene>
<evidence type="ECO:0000256" key="7">
    <source>
        <dbReference type="ARBA" id="ARBA00023186"/>
    </source>
</evidence>
<dbReference type="CDD" id="cd20267">
    <property type="entry name" value="Complex1_LYR_LYRM7"/>
    <property type="match status" value="1"/>
</dbReference>
<sequence length="122" mass="13812">MSTREGALKAYRAALRAMNLTFRGDREVMTAAKTKLKNEMKAAKSKDHPEMDVEERINLLNQVATYLTKNIVQGVKEKDDNTYMLRFHEKTETNKNIPLTKRRKATLHAGPVTKQGGCCSSK</sequence>
<evidence type="ECO:0000256" key="6">
    <source>
        <dbReference type="ARBA" id="ARBA00023128"/>
    </source>
</evidence>
<evidence type="ECO:0000313" key="12">
    <source>
        <dbReference type="Proteomes" id="UP000568158"/>
    </source>
</evidence>
<keyword evidence="7" id="KW-0143">Chaperone</keyword>
<evidence type="ECO:0000313" key="11">
    <source>
        <dbReference type="Proteomes" id="UP000478008"/>
    </source>
</evidence>
<dbReference type="PANTHER" id="PTHR46749">
    <property type="entry name" value="COMPLEX III ASSEMBLY FACTOR LYRM7"/>
    <property type="match status" value="1"/>
</dbReference>
<evidence type="ECO:0000256" key="3">
    <source>
        <dbReference type="ARBA" id="ARBA00011589"/>
    </source>
</evidence>
<dbReference type="InterPro" id="IPR050435">
    <property type="entry name" value="MZM1/LYRM7"/>
</dbReference>
<reference evidence="9 12" key="2">
    <citation type="journal article" date="2020" name="Appl. Microbiol. Biotechnol.">
        <title>Targeted gene deletion in Brettanomyces bruxellensis with an expression-free CRISPR-Cas9 system.</title>
        <authorList>
            <person name="Varela C."/>
            <person name="Bartel C."/>
            <person name="Onetto C."/>
            <person name="Borneman A."/>
        </authorList>
    </citation>
    <scope>NUCLEOTIDE SEQUENCE [LARGE SCALE GENOMIC DNA]</scope>
    <source>
        <strain evidence="9 12">AWRI1613</strain>
    </source>
</reference>
<organism evidence="10 11">
    <name type="scientific">Dekkera bruxellensis</name>
    <name type="common">Brettanomyces custersii</name>
    <dbReference type="NCBI Taxonomy" id="5007"/>
    <lineage>
        <taxon>Eukaryota</taxon>
        <taxon>Fungi</taxon>
        <taxon>Dikarya</taxon>
        <taxon>Ascomycota</taxon>
        <taxon>Saccharomycotina</taxon>
        <taxon>Pichiomycetes</taxon>
        <taxon>Pichiales</taxon>
        <taxon>Pichiaceae</taxon>
        <taxon>Brettanomyces</taxon>
    </lineage>
</organism>
<dbReference type="EMBL" id="JABCYN010000023">
    <property type="protein sequence ID" value="KAF6012633.1"/>
    <property type="molecule type" value="Genomic_DNA"/>
</dbReference>
<evidence type="ECO:0000313" key="9">
    <source>
        <dbReference type="EMBL" id="KAF6012633.1"/>
    </source>
</evidence>
<comment type="function">
    <text evidence="8">Assembly factor required for Rieske Fe-S protein RIP1 incorporation into the cytochrome b-c1 (CIII) complex. Functions as a chaperone, binding to this subunit within the mitochondrial matrix and stabilizing it prior to its translocation and insertion into the late CIII dimeric intermediate within the mitochondrial inner membrane. Modulates the mitochondrial matrix zinc pool.</text>
</comment>
<dbReference type="EMBL" id="CABFWN010000003">
    <property type="protein sequence ID" value="VUG18256.1"/>
    <property type="molecule type" value="Genomic_DNA"/>
</dbReference>
<dbReference type="Proteomes" id="UP000478008">
    <property type="component" value="Unassembled WGS sequence"/>
</dbReference>
<name>A0A7D9CY98_DEKBR</name>
<reference evidence="10 11" key="1">
    <citation type="submission" date="2019-07" db="EMBL/GenBank/DDBJ databases">
        <authorList>
            <person name="Friedrich A."/>
            <person name="Schacherer J."/>
        </authorList>
    </citation>
    <scope>NUCLEOTIDE SEQUENCE [LARGE SCALE GENOMIC DNA]</scope>
</reference>
<comment type="subcellular location">
    <subcellularLocation>
        <location evidence="1">Mitochondrion matrix</location>
    </subcellularLocation>
</comment>
<dbReference type="GO" id="GO:0034551">
    <property type="term" value="P:mitochondrial respiratory chain complex III assembly"/>
    <property type="evidence" value="ECO:0007669"/>
    <property type="project" value="InterPro"/>
</dbReference>
<comment type="subunit">
    <text evidence="3">Interacts with RIP1.</text>
</comment>
<keyword evidence="6" id="KW-0496">Mitochondrion</keyword>
<comment type="similarity">
    <text evidence="2">Belongs to the complex I LYR family. MZM1 subfamily.</text>
</comment>
<evidence type="ECO:0000256" key="1">
    <source>
        <dbReference type="ARBA" id="ARBA00004305"/>
    </source>
</evidence>
<keyword evidence="5" id="KW-0809">Transit peptide</keyword>